<dbReference type="Gene3D" id="1.25.40.10">
    <property type="entry name" value="Tetratricopeptide repeat domain"/>
    <property type="match status" value="1"/>
</dbReference>
<dbReference type="Proteomes" id="UP000054248">
    <property type="component" value="Unassembled WGS sequence"/>
</dbReference>
<sequence length="315" mass="34406">MTTSTTSPAQPGPQAPPPSKSPRAGPMANEGDESDDENWHDASSGGRPGSPPPPAAPKVDEEEEPPKFTDDEIRDLLKRGDELKSQGNDCFRKSDWDGAIRLYTQALKTVPLRPREHGKGGNKPAGLSDEDVDEEDAEGQNDDTTDKAKGKEKAKAEEEPEMPKELTPLEKEVATARSVLNANLAACYVKQGKHDEAVRLCTEALADDPNYVKALHRRATANEALGTWTSLGDAEKDYKHLLELLPPSDPLRTSSTRALRSLPERIEVQKKKETDEMMGKLKDLGNSVLGKFGLSTDNFKFSPNGQGGYSMNFVR</sequence>
<keyword evidence="2 3" id="KW-0802">TPR repeat</keyword>
<protein>
    <submittedName>
        <fullName evidence="5">Uncharacterized protein</fullName>
    </submittedName>
</protein>
<evidence type="ECO:0000256" key="1">
    <source>
        <dbReference type="ARBA" id="ARBA00022737"/>
    </source>
</evidence>
<dbReference type="EMBL" id="KN822959">
    <property type="protein sequence ID" value="KIO31886.1"/>
    <property type="molecule type" value="Genomic_DNA"/>
</dbReference>
<dbReference type="InterPro" id="IPR052769">
    <property type="entry name" value="TPR_domain_protein"/>
</dbReference>
<dbReference type="PROSITE" id="PS50005">
    <property type="entry name" value="TPR"/>
    <property type="match status" value="1"/>
</dbReference>
<dbReference type="STRING" id="1051891.A0A0C3QSG5"/>
<accession>A0A0C3QSG5</accession>
<dbReference type="AlphaFoldDB" id="A0A0C3QSG5"/>
<dbReference type="HOGENOM" id="CLU_058463_0_0_1"/>
<organism evidence="5 6">
    <name type="scientific">Tulasnella calospora MUT 4182</name>
    <dbReference type="NCBI Taxonomy" id="1051891"/>
    <lineage>
        <taxon>Eukaryota</taxon>
        <taxon>Fungi</taxon>
        <taxon>Dikarya</taxon>
        <taxon>Basidiomycota</taxon>
        <taxon>Agaricomycotina</taxon>
        <taxon>Agaricomycetes</taxon>
        <taxon>Cantharellales</taxon>
        <taxon>Tulasnellaceae</taxon>
        <taxon>Tulasnella</taxon>
    </lineage>
</organism>
<feature type="compositionally biased region" description="Basic and acidic residues" evidence="4">
    <location>
        <begin position="144"/>
        <end position="164"/>
    </location>
</feature>
<name>A0A0C3QSG5_9AGAM</name>
<feature type="region of interest" description="Disordered" evidence="4">
    <location>
        <begin position="1"/>
        <end position="164"/>
    </location>
</feature>
<dbReference type="PANTHER" id="PTHR46014">
    <property type="entry name" value="TETRATRICOPEPTIDE REPEAT PROTEIN 1"/>
    <property type="match status" value="1"/>
</dbReference>
<evidence type="ECO:0000256" key="4">
    <source>
        <dbReference type="SAM" id="MobiDB-lite"/>
    </source>
</evidence>
<dbReference type="SMART" id="SM00028">
    <property type="entry name" value="TPR"/>
    <property type="match status" value="2"/>
</dbReference>
<keyword evidence="1" id="KW-0677">Repeat</keyword>
<reference evidence="6" key="2">
    <citation type="submission" date="2015-01" db="EMBL/GenBank/DDBJ databases">
        <title>Evolutionary Origins and Diversification of the Mycorrhizal Mutualists.</title>
        <authorList>
            <consortium name="DOE Joint Genome Institute"/>
            <consortium name="Mycorrhizal Genomics Consortium"/>
            <person name="Kohler A."/>
            <person name="Kuo A."/>
            <person name="Nagy L.G."/>
            <person name="Floudas D."/>
            <person name="Copeland A."/>
            <person name="Barry K.W."/>
            <person name="Cichocki N."/>
            <person name="Veneault-Fourrey C."/>
            <person name="LaButti K."/>
            <person name="Lindquist E.A."/>
            <person name="Lipzen A."/>
            <person name="Lundell T."/>
            <person name="Morin E."/>
            <person name="Murat C."/>
            <person name="Riley R."/>
            <person name="Ohm R."/>
            <person name="Sun H."/>
            <person name="Tunlid A."/>
            <person name="Henrissat B."/>
            <person name="Grigoriev I.V."/>
            <person name="Hibbett D.S."/>
            <person name="Martin F."/>
        </authorList>
    </citation>
    <scope>NUCLEOTIDE SEQUENCE [LARGE SCALE GENOMIC DNA]</scope>
    <source>
        <strain evidence="6">MUT 4182</strain>
    </source>
</reference>
<evidence type="ECO:0000256" key="2">
    <source>
        <dbReference type="ARBA" id="ARBA00022803"/>
    </source>
</evidence>
<dbReference type="SUPFAM" id="SSF48452">
    <property type="entry name" value="TPR-like"/>
    <property type="match status" value="1"/>
</dbReference>
<feature type="compositionally biased region" description="Basic and acidic residues" evidence="4">
    <location>
        <begin position="65"/>
        <end position="98"/>
    </location>
</feature>
<feature type="compositionally biased region" description="Pro residues" evidence="4">
    <location>
        <begin position="10"/>
        <end position="20"/>
    </location>
</feature>
<proteinExistence type="predicted"/>
<dbReference type="InterPro" id="IPR019734">
    <property type="entry name" value="TPR_rpt"/>
</dbReference>
<dbReference type="PANTHER" id="PTHR46014:SF1">
    <property type="entry name" value="TETRATRICOPEPTIDE REPEAT PROTEIN 1"/>
    <property type="match status" value="1"/>
</dbReference>
<feature type="compositionally biased region" description="Acidic residues" evidence="4">
    <location>
        <begin position="128"/>
        <end position="143"/>
    </location>
</feature>
<evidence type="ECO:0000313" key="5">
    <source>
        <dbReference type="EMBL" id="KIO31886.1"/>
    </source>
</evidence>
<dbReference type="Pfam" id="PF07719">
    <property type="entry name" value="TPR_2"/>
    <property type="match status" value="1"/>
</dbReference>
<reference evidence="5 6" key="1">
    <citation type="submission" date="2014-04" db="EMBL/GenBank/DDBJ databases">
        <authorList>
            <consortium name="DOE Joint Genome Institute"/>
            <person name="Kuo A."/>
            <person name="Girlanda M."/>
            <person name="Perotto S."/>
            <person name="Kohler A."/>
            <person name="Nagy L.G."/>
            <person name="Floudas D."/>
            <person name="Copeland A."/>
            <person name="Barry K.W."/>
            <person name="Cichocki N."/>
            <person name="Veneault-Fourrey C."/>
            <person name="LaButti K."/>
            <person name="Lindquist E.A."/>
            <person name="Lipzen A."/>
            <person name="Lundell T."/>
            <person name="Morin E."/>
            <person name="Murat C."/>
            <person name="Sun H."/>
            <person name="Tunlid A."/>
            <person name="Henrissat B."/>
            <person name="Grigoriev I.V."/>
            <person name="Hibbett D.S."/>
            <person name="Martin F."/>
            <person name="Nordberg H.P."/>
            <person name="Cantor M.N."/>
            <person name="Hua S.X."/>
        </authorList>
    </citation>
    <scope>NUCLEOTIDE SEQUENCE [LARGE SCALE GENOMIC DNA]</scope>
    <source>
        <strain evidence="5 6">MUT 4182</strain>
    </source>
</reference>
<dbReference type="OrthoDB" id="1872379at2759"/>
<evidence type="ECO:0000256" key="3">
    <source>
        <dbReference type="PROSITE-ProRule" id="PRU00339"/>
    </source>
</evidence>
<evidence type="ECO:0000313" key="6">
    <source>
        <dbReference type="Proteomes" id="UP000054248"/>
    </source>
</evidence>
<gene>
    <name evidence="5" type="ORF">M407DRAFT_121785</name>
</gene>
<dbReference type="InterPro" id="IPR011990">
    <property type="entry name" value="TPR-like_helical_dom_sf"/>
</dbReference>
<feature type="repeat" description="TPR" evidence="3">
    <location>
        <begin position="178"/>
        <end position="211"/>
    </location>
</feature>
<dbReference type="InterPro" id="IPR013105">
    <property type="entry name" value="TPR_2"/>
</dbReference>
<keyword evidence="6" id="KW-1185">Reference proteome</keyword>